<feature type="region of interest" description="Disordered" evidence="8">
    <location>
        <begin position="162"/>
        <end position="236"/>
    </location>
</feature>
<evidence type="ECO:0000256" key="3">
    <source>
        <dbReference type="ARBA" id="ARBA00022833"/>
    </source>
</evidence>
<proteinExistence type="predicted"/>
<dbReference type="Pfam" id="PF03162">
    <property type="entry name" value="Y_phosphatase2"/>
    <property type="match status" value="1"/>
</dbReference>
<dbReference type="Pfam" id="PF04082">
    <property type="entry name" value="Fungal_trans"/>
    <property type="match status" value="1"/>
</dbReference>
<dbReference type="GO" id="GO:0006351">
    <property type="term" value="P:DNA-templated transcription"/>
    <property type="evidence" value="ECO:0007669"/>
    <property type="project" value="InterPro"/>
</dbReference>
<dbReference type="GO" id="GO:0000981">
    <property type="term" value="F:DNA-binding transcription factor activity, RNA polymerase II-specific"/>
    <property type="evidence" value="ECO:0007669"/>
    <property type="project" value="InterPro"/>
</dbReference>
<dbReference type="InterPro" id="IPR036864">
    <property type="entry name" value="Zn2-C6_fun-type_DNA-bd_sf"/>
</dbReference>
<feature type="compositionally biased region" description="Basic and acidic residues" evidence="8">
    <location>
        <begin position="1155"/>
        <end position="1168"/>
    </location>
</feature>
<dbReference type="Proteomes" id="UP000195871">
    <property type="component" value="Unassembled WGS sequence"/>
</dbReference>
<keyword evidence="3" id="KW-0862">Zinc</keyword>
<keyword evidence="2" id="KW-0479">Metal-binding</keyword>
<dbReference type="PROSITE" id="PS50048">
    <property type="entry name" value="ZN2_CY6_FUNGAL_2"/>
    <property type="match status" value="1"/>
</dbReference>
<reference evidence="10 11" key="1">
    <citation type="submission" date="2017-05" db="EMBL/GenBank/DDBJ databases">
        <title>The Genome Sequence of Candida krusei Ckrusei653.</title>
        <authorList>
            <person name="Cuomo C."/>
            <person name="Forche A."/>
            <person name="Young S."/>
            <person name="Abouelleil A."/>
            <person name="Cao P."/>
            <person name="Chapman S."/>
            <person name="Cusick C."/>
            <person name="Shea T."/>
            <person name="Nusbaum C."/>
            <person name="Birren B."/>
        </authorList>
    </citation>
    <scope>NUCLEOTIDE SEQUENCE [LARGE SCALE GENOMIC DNA]</scope>
    <source>
        <strain evidence="10 11">Ckrusei653</strain>
    </source>
</reference>
<gene>
    <name evidence="10" type="ORF">CAS74_004721</name>
</gene>
<dbReference type="Pfam" id="PF00172">
    <property type="entry name" value="Zn_clus"/>
    <property type="match status" value="1"/>
</dbReference>
<dbReference type="PROSITE" id="PS00463">
    <property type="entry name" value="ZN2_CY6_FUNGAL_1"/>
    <property type="match status" value="1"/>
</dbReference>
<organism evidence="10 11">
    <name type="scientific">Pichia kudriavzevii</name>
    <name type="common">Yeast</name>
    <name type="synonym">Issatchenkia orientalis</name>
    <dbReference type="NCBI Taxonomy" id="4909"/>
    <lineage>
        <taxon>Eukaryota</taxon>
        <taxon>Fungi</taxon>
        <taxon>Dikarya</taxon>
        <taxon>Ascomycota</taxon>
        <taxon>Saccharomycotina</taxon>
        <taxon>Pichiomycetes</taxon>
        <taxon>Pichiales</taxon>
        <taxon>Pichiaceae</taxon>
        <taxon>Pichia</taxon>
    </lineage>
</organism>
<feature type="compositionally biased region" description="Low complexity" evidence="8">
    <location>
        <begin position="435"/>
        <end position="481"/>
    </location>
</feature>
<evidence type="ECO:0000256" key="6">
    <source>
        <dbReference type="ARBA" id="ARBA00023163"/>
    </source>
</evidence>
<dbReference type="SUPFAM" id="SSF57701">
    <property type="entry name" value="Zn2/Cys6 DNA-binding domain"/>
    <property type="match status" value="1"/>
</dbReference>
<comment type="caution">
    <text evidence="10">The sequence shown here is derived from an EMBL/GenBank/DDBJ whole genome shotgun (WGS) entry which is preliminary data.</text>
</comment>
<feature type="compositionally biased region" description="Gly residues" evidence="8">
    <location>
        <begin position="1174"/>
        <end position="1199"/>
    </location>
</feature>
<dbReference type="GO" id="GO:0005634">
    <property type="term" value="C:nucleus"/>
    <property type="evidence" value="ECO:0007669"/>
    <property type="project" value="UniProtKB-SubCell"/>
</dbReference>
<evidence type="ECO:0000256" key="1">
    <source>
        <dbReference type="ARBA" id="ARBA00004123"/>
    </source>
</evidence>
<feature type="compositionally biased region" description="Basic and acidic residues" evidence="8">
    <location>
        <begin position="580"/>
        <end position="591"/>
    </location>
</feature>
<dbReference type="PRINTS" id="PR01911">
    <property type="entry name" value="PFDSPHPHTASE"/>
</dbReference>
<feature type="region of interest" description="Disordered" evidence="8">
    <location>
        <begin position="577"/>
        <end position="607"/>
    </location>
</feature>
<sequence>MLVPPLNYSMVDIGIFRCSRLDAINISFLKSLSLNTILWINEEKPPRAIRHFIEEHDIRIHHMTTSGTVVEEDINVEAQEWMVLKPRIVSEAIEVLLNVDNYNCLVVDTSDVIVGVLRHIQRWNYSAILNEYRVYANKTSYRAEIYLELVRVELVEPLSCPSKTEEDPVLHSESTTAVSPGAPATMGKRQNQQSDSSPMKLENASIGQDPEDNQNQDPPKVILLPEGMQNGTKRRRVVRACDRCRKLKIKCSGDLPCIHCTVYNYECTYAQPNKSKRKPPPPPPASSFVSKEGSKNHEHGHGQTQAKSPYIKPKVNFKSVNTVKSKTPQSQSMERFNSSTVSVLAASNPELFSKLTDRLKLYDDILHRLLPDIKLTDLNDNPKPINPMKLMTALNKLRQNNKDVSKASSKQIAKVYDSLPDMPLPSIPISKLPPSQFLQPDHLQSQPQSQSQPLSQPSQAPENPSISRINSSLNLNSNQSQDIDGSLQSSMGKEIKIILPSREVALDLITKTWENACVLFRFYHRVAFIEDLNELYDTDPNQYSNKQQRFLPLVYSVMACGALFYKSDENTLKLAASKSGEGKNDGNNGEKEESDDEDIGVGSPASDHIQRQDVEDEGYRYFIAARKLIDITDTRDTYGIQTIVMLIIFLQCSARLSTCYAYIGIALRAALREGLHRKLDYPFNPIELEIRKRLFWTIYKMDIYVNTMLGLPRTISSDDFDQDMPIELDDENITVTGYRFDRQGDRLSSSGIANAHTRLILIMKEVVTKLYPIKPQKVNRDNDNNANSTNSNESMRSSYVYELELQLQDWMNGLPLELKPGVEPPHKYLKANRLLHISYLHVKIILYRPFIHYVSAKLRSNSLHDVVCIEKAKNCINVARLVVKLSEDMINKNMLSGSYWFSIYTIFFSVACLVYYVHFAPPVNKNGELDQEYIAIKKDAENGKRVLDILKDSSMAARRTYNILNALFEQLNRKTARASSKSQEENMEQFVPAHMASASNDFGNQQFSSSNANEMVTSYTPPFSQFTPNGKTPLKGFTPDNSDPNGITGYKYVPGPMDQMEMKVFGRFLPPYMLDKSESEKIRRDRWAKSNQAETAMRGEGQMQAQEQRQVAEQVQPQGQEAGGISTTPMQDPAKQEDLCVFTPDIQGLFDFMKHNNDAGDKDHERRRQAGSQCGSGVGYEYGGGNGGGNGSISGNGGEGEGEGGSDWIDAEVLDTTNEFFNQVNNAIPSGLTTVFQSETDKNATRDGGLESEPAPPERTIELPSRFTSNEGVEMLDELLFGSGWDHENAGNSESPDQH</sequence>
<evidence type="ECO:0000256" key="7">
    <source>
        <dbReference type="ARBA" id="ARBA00023242"/>
    </source>
</evidence>
<dbReference type="GO" id="GO:0043565">
    <property type="term" value="F:sequence-specific DNA binding"/>
    <property type="evidence" value="ECO:0007669"/>
    <property type="project" value="TreeGrafter"/>
</dbReference>
<dbReference type="PANTHER" id="PTHR47540:SF1">
    <property type="entry name" value="ACTIVATOR OF STRESS GENES 1-RELATED"/>
    <property type="match status" value="1"/>
</dbReference>
<dbReference type="InterPro" id="IPR001138">
    <property type="entry name" value="Zn2Cys6_DnaBD"/>
</dbReference>
<dbReference type="GO" id="GO:0008270">
    <property type="term" value="F:zinc ion binding"/>
    <property type="evidence" value="ECO:0007669"/>
    <property type="project" value="InterPro"/>
</dbReference>
<feature type="compositionally biased region" description="Basic and acidic residues" evidence="8">
    <location>
        <begin position="292"/>
        <end position="301"/>
    </location>
</feature>
<evidence type="ECO:0000256" key="4">
    <source>
        <dbReference type="ARBA" id="ARBA00023015"/>
    </source>
</evidence>
<dbReference type="PANTHER" id="PTHR47540">
    <property type="entry name" value="THIAMINE REPRESSIBLE GENES REGULATORY PROTEIN THI5"/>
    <property type="match status" value="1"/>
</dbReference>
<dbReference type="Gene3D" id="4.10.240.10">
    <property type="entry name" value="Zn(2)-C6 fungal-type DNA-binding domain"/>
    <property type="match status" value="1"/>
</dbReference>
<dbReference type="SUPFAM" id="SSF52799">
    <property type="entry name" value="(Phosphotyrosine protein) phosphatases II"/>
    <property type="match status" value="1"/>
</dbReference>
<keyword evidence="7" id="KW-0539">Nucleus</keyword>
<dbReference type="InterPro" id="IPR004861">
    <property type="entry name" value="Siw14-like"/>
</dbReference>
<feature type="region of interest" description="Disordered" evidence="8">
    <location>
        <begin position="435"/>
        <end position="486"/>
    </location>
</feature>
<evidence type="ECO:0000256" key="8">
    <source>
        <dbReference type="SAM" id="MobiDB-lite"/>
    </source>
</evidence>
<dbReference type="InterPro" id="IPR029021">
    <property type="entry name" value="Prot-tyrosine_phosphatase-like"/>
</dbReference>
<dbReference type="CDD" id="cd00067">
    <property type="entry name" value="GAL4"/>
    <property type="match status" value="1"/>
</dbReference>
<dbReference type="GO" id="GO:0016791">
    <property type="term" value="F:phosphatase activity"/>
    <property type="evidence" value="ECO:0007669"/>
    <property type="project" value="InterPro"/>
</dbReference>
<evidence type="ECO:0000313" key="10">
    <source>
        <dbReference type="EMBL" id="OUT20469.1"/>
    </source>
</evidence>
<dbReference type="VEuPathDB" id="FungiDB:C5L36_0B10420"/>
<dbReference type="Gene3D" id="3.90.190.10">
    <property type="entry name" value="Protein tyrosine phosphatase superfamily"/>
    <property type="match status" value="1"/>
</dbReference>
<keyword evidence="4" id="KW-0805">Transcription regulation</keyword>
<comment type="subcellular location">
    <subcellularLocation>
        <location evidence="1">Nucleus</location>
    </subcellularLocation>
</comment>
<feature type="region of interest" description="Disordered" evidence="8">
    <location>
        <begin position="271"/>
        <end position="312"/>
    </location>
</feature>
<dbReference type="InterPro" id="IPR007219">
    <property type="entry name" value="XnlR_reg_dom"/>
</dbReference>
<evidence type="ECO:0000259" key="9">
    <source>
        <dbReference type="PROSITE" id="PS50048"/>
    </source>
</evidence>
<dbReference type="VEuPathDB" id="FungiDB:C5L36_0B10410"/>
<protein>
    <recommendedName>
        <fullName evidence="9">Zn(2)-C6 fungal-type domain-containing protein</fullName>
    </recommendedName>
</protein>
<dbReference type="SMART" id="SM00066">
    <property type="entry name" value="GAL4"/>
    <property type="match status" value="1"/>
</dbReference>
<accession>A0A1Z8JIR3</accession>
<feature type="domain" description="Zn(2)-C6 fungal-type" evidence="9">
    <location>
        <begin position="240"/>
        <end position="269"/>
    </location>
</feature>
<dbReference type="EMBL" id="NHMM01000008">
    <property type="protein sequence ID" value="OUT20469.1"/>
    <property type="molecule type" value="Genomic_DNA"/>
</dbReference>
<name>A0A1Z8JIR3_PICKU</name>
<dbReference type="SMART" id="SM00906">
    <property type="entry name" value="Fungal_trans"/>
    <property type="match status" value="1"/>
</dbReference>
<feature type="region of interest" description="Disordered" evidence="8">
    <location>
        <begin position="1155"/>
        <end position="1207"/>
    </location>
</feature>
<feature type="compositionally biased region" description="Polar residues" evidence="8">
    <location>
        <begin position="188"/>
        <end position="197"/>
    </location>
</feature>
<evidence type="ECO:0000313" key="11">
    <source>
        <dbReference type="Proteomes" id="UP000195871"/>
    </source>
</evidence>
<evidence type="ECO:0000256" key="5">
    <source>
        <dbReference type="ARBA" id="ARBA00023125"/>
    </source>
</evidence>
<keyword evidence="6" id="KW-0804">Transcription</keyword>
<dbReference type="InterPro" id="IPR051711">
    <property type="entry name" value="Stress_Response_Reg"/>
</dbReference>
<dbReference type="CDD" id="cd12148">
    <property type="entry name" value="fungal_TF_MHR"/>
    <property type="match status" value="1"/>
</dbReference>
<dbReference type="GO" id="GO:0045944">
    <property type="term" value="P:positive regulation of transcription by RNA polymerase II"/>
    <property type="evidence" value="ECO:0007669"/>
    <property type="project" value="TreeGrafter"/>
</dbReference>
<evidence type="ECO:0000256" key="2">
    <source>
        <dbReference type="ARBA" id="ARBA00022723"/>
    </source>
</evidence>
<keyword evidence="5" id="KW-0238">DNA-binding</keyword>
<feature type="region of interest" description="Disordered" evidence="8">
    <location>
        <begin position="1243"/>
        <end position="1263"/>
    </location>
</feature>
<dbReference type="InterPro" id="IPR020428">
    <property type="entry name" value="PFA-DSPs"/>
</dbReference>